<protein>
    <submittedName>
        <fullName evidence="1">Uncharacterized protein</fullName>
    </submittedName>
</protein>
<dbReference type="EMBL" id="QVQA01000315">
    <property type="protein sequence ID" value="KAF5092842.1"/>
    <property type="molecule type" value="Genomic_DNA"/>
</dbReference>
<dbReference type="Proteomes" id="UP000744676">
    <property type="component" value="Unassembled WGS sequence"/>
</dbReference>
<reference evidence="1 2" key="1">
    <citation type="journal article" date="2020" name="Front. Microbiol.">
        <title>Phenotypic and Genetic Characterization of the Cheese Ripening Yeast Geotrichum candidum.</title>
        <authorList>
            <person name="Perkins V."/>
            <person name="Vignola S."/>
            <person name="Lessard M.H."/>
            <person name="Plante P.L."/>
            <person name="Corbeil J."/>
            <person name="Dugat-Bony E."/>
            <person name="Frenette M."/>
            <person name="Labrie S."/>
        </authorList>
    </citation>
    <scope>NUCLEOTIDE SEQUENCE [LARGE SCALE GENOMIC DNA]</scope>
    <source>
        <strain evidence="1 2">LMA-1147</strain>
    </source>
</reference>
<sequence length="208" mass="22380">MVSAKLITAGVVVSSASGAAATLHGYAGKYHGLDWYYDSNGAKCRTVQKDDGNVQTVYLTATEYNDVYVTSTYFHCSDGKCSKGTYSTPAPATPTEGPKIVTLTYTQVVDRTQYVKVTYCPESEATSFVPPTTSLNQPKPTTTLTTTQCEEKVYNWWDKKEKCSKKYTHKCSNIPQSTPAAVSSQSSSSTPAAVSTPAATTCVPDAFL</sequence>
<evidence type="ECO:0000313" key="1">
    <source>
        <dbReference type="EMBL" id="KAF5092842.1"/>
    </source>
</evidence>
<accession>A0ACB6UYL3</accession>
<proteinExistence type="predicted"/>
<evidence type="ECO:0000313" key="2">
    <source>
        <dbReference type="Proteomes" id="UP000744676"/>
    </source>
</evidence>
<organism evidence="1 2">
    <name type="scientific">Geotrichum galactomycetum</name>
    <dbReference type="NCBI Taxonomy" id="27317"/>
    <lineage>
        <taxon>Eukaryota</taxon>
        <taxon>Fungi</taxon>
        <taxon>Dikarya</taxon>
        <taxon>Ascomycota</taxon>
        <taxon>Saccharomycotina</taxon>
        <taxon>Dipodascomycetes</taxon>
        <taxon>Dipodascales</taxon>
        <taxon>Dipodascaceae</taxon>
        <taxon>Geotrichum</taxon>
    </lineage>
</organism>
<feature type="non-terminal residue" evidence="1">
    <location>
        <position position="208"/>
    </location>
</feature>
<gene>
    <name evidence="1" type="ORF">D0Z00_004380</name>
</gene>
<comment type="caution">
    <text evidence="1">The sequence shown here is derived from an EMBL/GenBank/DDBJ whole genome shotgun (WGS) entry which is preliminary data.</text>
</comment>
<name>A0ACB6UYL3_9ASCO</name>
<keyword evidence="2" id="KW-1185">Reference proteome</keyword>